<evidence type="ECO:0000256" key="2">
    <source>
        <dbReference type="ARBA" id="ARBA00023043"/>
    </source>
</evidence>
<dbReference type="EMBL" id="JAMKFB020000024">
    <property type="protein sequence ID" value="KAL0156923.1"/>
    <property type="molecule type" value="Genomic_DNA"/>
</dbReference>
<dbReference type="PROSITE" id="PS50297">
    <property type="entry name" value="ANK_REP_REGION"/>
    <property type="match status" value="1"/>
</dbReference>
<dbReference type="InterPro" id="IPR002110">
    <property type="entry name" value="Ankyrin_rpt"/>
</dbReference>
<organism evidence="4 5">
    <name type="scientific">Cirrhinus mrigala</name>
    <name type="common">Mrigala</name>
    <dbReference type="NCBI Taxonomy" id="683832"/>
    <lineage>
        <taxon>Eukaryota</taxon>
        <taxon>Metazoa</taxon>
        <taxon>Chordata</taxon>
        <taxon>Craniata</taxon>
        <taxon>Vertebrata</taxon>
        <taxon>Euteleostomi</taxon>
        <taxon>Actinopterygii</taxon>
        <taxon>Neopterygii</taxon>
        <taxon>Teleostei</taxon>
        <taxon>Ostariophysi</taxon>
        <taxon>Cypriniformes</taxon>
        <taxon>Cyprinidae</taxon>
        <taxon>Labeoninae</taxon>
        <taxon>Labeonini</taxon>
        <taxon>Cirrhinus</taxon>
    </lineage>
</organism>
<proteinExistence type="predicted"/>
<dbReference type="PANTHER" id="PTHR24171">
    <property type="entry name" value="ANKYRIN REPEAT DOMAIN-CONTAINING PROTEIN 39-RELATED"/>
    <property type="match status" value="1"/>
</dbReference>
<keyword evidence="5" id="KW-1185">Reference proteome</keyword>
<dbReference type="Gene3D" id="1.25.40.20">
    <property type="entry name" value="Ankyrin repeat-containing domain"/>
    <property type="match status" value="1"/>
</dbReference>
<sequence>LNVQDEQGRTPLHWAVEQDQQQSCALLLELGADPNILNSAMMGPLHLAVTKRYNHLVE</sequence>
<comment type="caution">
    <text evidence="4">The sequence shown here is derived from an EMBL/GenBank/DDBJ whole genome shotgun (WGS) entry which is preliminary data.</text>
</comment>
<dbReference type="AlphaFoldDB" id="A0ABD0N456"/>
<dbReference type="Pfam" id="PF00023">
    <property type="entry name" value="Ank"/>
    <property type="match status" value="1"/>
</dbReference>
<keyword evidence="2 3" id="KW-0040">ANK repeat</keyword>
<reference evidence="4 5" key="1">
    <citation type="submission" date="2024-05" db="EMBL/GenBank/DDBJ databases">
        <title>Genome sequencing and assembly of Indian major carp, Cirrhinus mrigala (Hamilton, 1822).</title>
        <authorList>
            <person name="Mohindra V."/>
            <person name="Chowdhury L.M."/>
            <person name="Lal K."/>
            <person name="Jena J.K."/>
        </authorList>
    </citation>
    <scope>NUCLEOTIDE SEQUENCE [LARGE SCALE GENOMIC DNA]</scope>
    <source>
        <strain evidence="4">CM1030</strain>
        <tissue evidence="4">Blood</tissue>
    </source>
</reference>
<feature type="repeat" description="ANK" evidence="3">
    <location>
        <begin position="7"/>
        <end position="39"/>
    </location>
</feature>
<evidence type="ECO:0000256" key="3">
    <source>
        <dbReference type="PROSITE-ProRule" id="PRU00023"/>
    </source>
</evidence>
<gene>
    <name evidence="4" type="ORF">M9458_048169</name>
</gene>
<evidence type="ECO:0000313" key="5">
    <source>
        <dbReference type="Proteomes" id="UP001529510"/>
    </source>
</evidence>
<keyword evidence="1" id="KW-0677">Repeat</keyword>
<dbReference type="PROSITE" id="PS50088">
    <property type="entry name" value="ANK_REPEAT"/>
    <property type="match status" value="1"/>
</dbReference>
<feature type="non-terminal residue" evidence="4">
    <location>
        <position position="1"/>
    </location>
</feature>
<accession>A0ABD0N456</accession>
<dbReference type="InterPro" id="IPR036770">
    <property type="entry name" value="Ankyrin_rpt-contain_sf"/>
</dbReference>
<evidence type="ECO:0000256" key="1">
    <source>
        <dbReference type="ARBA" id="ARBA00022737"/>
    </source>
</evidence>
<dbReference type="Proteomes" id="UP001529510">
    <property type="component" value="Unassembled WGS sequence"/>
</dbReference>
<feature type="non-terminal residue" evidence="4">
    <location>
        <position position="58"/>
    </location>
</feature>
<evidence type="ECO:0000313" key="4">
    <source>
        <dbReference type="EMBL" id="KAL0156923.1"/>
    </source>
</evidence>
<dbReference type="SMART" id="SM00248">
    <property type="entry name" value="ANK"/>
    <property type="match status" value="1"/>
</dbReference>
<protein>
    <submittedName>
        <fullName evidence="4">Uncharacterized protein</fullName>
    </submittedName>
</protein>
<name>A0ABD0N456_CIRMR</name>
<dbReference type="SUPFAM" id="SSF48403">
    <property type="entry name" value="Ankyrin repeat"/>
    <property type="match status" value="1"/>
</dbReference>